<name>A0A1M5BC82_9BACT</name>
<comment type="catalytic activity">
    <reaction evidence="12">
        <text>a plastoquinone + NADH + (n+1) H(+)(in) = a plastoquinol + NAD(+) + n H(+)(out)</text>
        <dbReference type="Rhea" id="RHEA:42608"/>
        <dbReference type="Rhea" id="RHEA-COMP:9561"/>
        <dbReference type="Rhea" id="RHEA-COMP:9562"/>
        <dbReference type="ChEBI" id="CHEBI:15378"/>
        <dbReference type="ChEBI" id="CHEBI:17757"/>
        <dbReference type="ChEBI" id="CHEBI:57540"/>
        <dbReference type="ChEBI" id="CHEBI:57945"/>
        <dbReference type="ChEBI" id="CHEBI:62192"/>
    </reaction>
</comment>
<feature type="transmembrane region" description="Helical" evidence="14">
    <location>
        <begin position="253"/>
        <end position="272"/>
    </location>
</feature>
<dbReference type="InterPro" id="IPR001516">
    <property type="entry name" value="Proton_antipo_N"/>
</dbReference>
<dbReference type="InterPro" id="IPR002128">
    <property type="entry name" value="NADH_UbQ_OxRdtase_chlpt_su5_C"/>
</dbReference>
<dbReference type="GO" id="GO:0012505">
    <property type="term" value="C:endomembrane system"/>
    <property type="evidence" value="ECO:0007669"/>
    <property type="project" value="UniProtKB-SubCell"/>
</dbReference>
<accession>A0A1M5BC82</accession>
<dbReference type="PANTHER" id="PTHR42829:SF2">
    <property type="entry name" value="NADH-UBIQUINONE OXIDOREDUCTASE CHAIN 5"/>
    <property type="match status" value="1"/>
</dbReference>
<dbReference type="GO" id="GO:0042773">
    <property type="term" value="P:ATP synthesis coupled electron transport"/>
    <property type="evidence" value="ECO:0007669"/>
    <property type="project" value="InterPro"/>
</dbReference>
<dbReference type="AlphaFoldDB" id="A0A1M5BC82"/>
<evidence type="ECO:0000256" key="6">
    <source>
        <dbReference type="ARBA" id="ARBA00022957"/>
    </source>
</evidence>
<comment type="subcellular location">
    <subcellularLocation>
        <location evidence="1">Endomembrane system</location>
        <topology evidence="1">Multi-pass membrane protein</topology>
    </subcellularLocation>
    <subcellularLocation>
        <location evidence="13">Membrane</location>
        <topology evidence="13">Multi-pass membrane protein</topology>
    </subcellularLocation>
</comment>
<comment type="catalytic activity">
    <reaction evidence="11">
        <text>a plastoquinone + NADPH + (n+1) H(+)(in) = a plastoquinol + NADP(+) + n H(+)(out)</text>
        <dbReference type="Rhea" id="RHEA:42612"/>
        <dbReference type="Rhea" id="RHEA-COMP:9561"/>
        <dbReference type="Rhea" id="RHEA-COMP:9562"/>
        <dbReference type="ChEBI" id="CHEBI:15378"/>
        <dbReference type="ChEBI" id="CHEBI:17757"/>
        <dbReference type="ChEBI" id="CHEBI:57783"/>
        <dbReference type="ChEBI" id="CHEBI:58349"/>
        <dbReference type="ChEBI" id="CHEBI:62192"/>
    </reaction>
</comment>
<evidence type="ECO:0000256" key="2">
    <source>
        <dbReference type="ARBA" id="ARBA00008200"/>
    </source>
</evidence>
<evidence type="ECO:0000256" key="4">
    <source>
        <dbReference type="ARBA" id="ARBA00022719"/>
    </source>
</evidence>
<dbReference type="GO" id="GO:0016020">
    <property type="term" value="C:membrane"/>
    <property type="evidence" value="ECO:0007669"/>
    <property type="project" value="UniProtKB-SubCell"/>
</dbReference>
<evidence type="ECO:0000256" key="5">
    <source>
        <dbReference type="ARBA" id="ARBA00022857"/>
    </source>
</evidence>
<evidence type="ECO:0000259" key="15">
    <source>
        <dbReference type="Pfam" id="PF00361"/>
    </source>
</evidence>
<feature type="transmembrane region" description="Helical" evidence="14">
    <location>
        <begin position="324"/>
        <end position="346"/>
    </location>
</feature>
<feature type="transmembrane region" description="Helical" evidence="14">
    <location>
        <begin position="121"/>
        <end position="139"/>
    </location>
</feature>
<dbReference type="OrthoDB" id="9807568at2"/>
<feature type="transmembrane region" description="Helical" evidence="14">
    <location>
        <begin position="146"/>
        <end position="167"/>
    </location>
</feature>
<dbReference type="InterPro" id="IPR003945">
    <property type="entry name" value="NU5C-like"/>
</dbReference>
<dbReference type="RefSeq" id="WP_073062635.1">
    <property type="nucleotide sequence ID" value="NZ_FQUS01000008.1"/>
</dbReference>
<feature type="transmembrane region" description="Helical" evidence="14">
    <location>
        <begin position="94"/>
        <end position="115"/>
    </location>
</feature>
<feature type="transmembrane region" description="Helical" evidence="14">
    <location>
        <begin position="187"/>
        <end position="205"/>
    </location>
</feature>
<feature type="transmembrane region" description="Helical" evidence="14">
    <location>
        <begin position="437"/>
        <end position="457"/>
    </location>
</feature>
<evidence type="ECO:0000256" key="3">
    <source>
        <dbReference type="ARBA" id="ARBA00022692"/>
    </source>
</evidence>
<keyword evidence="19" id="KW-1185">Reference proteome</keyword>
<dbReference type="Proteomes" id="UP000184041">
    <property type="component" value="Unassembled WGS sequence"/>
</dbReference>
<dbReference type="EMBL" id="FQUS01000008">
    <property type="protein sequence ID" value="SHF40143.1"/>
    <property type="molecule type" value="Genomic_DNA"/>
</dbReference>
<evidence type="ECO:0000256" key="7">
    <source>
        <dbReference type="ARBA" id="ARBA00022967"/>
    </source>
</evidence>
<organism evidence="18 19">
    <name type="scientific">Fodinibius roseus</name>
    <dbReference type="NCBI Taxonomy" id="1194090"/>
    <lineage>
        <taxon>Bacteria</taxon>
        <taxon>Pseudomonadati</taxon>
        <taxon>Balneolota</taxon>
        <taxon>Balneolia</taxon>
        <taxon>Balneolales</taxon>
        <taxon>Balneolaceae</taxon>
        <taxon>Fodinibius</taxon>
    </lineage>
</organism>
<feature type="transmembrane region" description="Helical" evidence="14">
    <location>
        <begin position="284"/>
        <end position="304"/>
    </location>
</feature>
<evidence type="ECO:0000313" key="19">
    <source>
        <dbReference type="Proteomes" id="UP000184041"/>
    </source>
</evidence>
<sequence length="673" mass="73486">MDSATTLTSLIIILPLVGFLINGLIGLSSDSFRRRKSLIGAIANLSVFIPFAIAVYFFLNMGQESAPIFAELFTWIEVGSLSVDIAYQIDQLSLVMILVVTGVGFLIHLYSIGYMWEDEGYWKFFAYLNLFIFAMINLVMADNLLLLFLGWEGVGLCSYLLIGFWYSDMAKSDAAKKAFLYNRVGDFAFLIAIFMIFQFVGSLRFETILANLGAIPADATFWIALLMFIGATGKSAQIPLFVWLPDAMAGPTSVSALIHAATMVTSGIYLISRLSPMFVASPEIMMIIAAIGALTAIVAATIALTQNDIKGVLAYSTVSQLGYMFLALGSGAFTAAIFHVVTHAFFKACLFLGSGSVIHAMEHVEHGLHEEGRDVHFDPQDMRFMGGLKEYMPSTYKTFLIATVAIAGIPPLAGFFSKDEILAFTFNAGFGEFAGSLYFLLWGVGIITAFLTAFYMFRLTFGTFNGSFKLPDKIKEAAGAEKHLHESPQTMTIPLWTLGGLSIAGGFIGVPNFLVSTFTHEEAHINLLHNWLHTVTADYGLGLSHSVEWILLIVSVLVAVGGLYVAWRLYGGGATEESDALLSDRFGALYQTWNEKYSLDEFYEGLVVHPLVRFSDKGLAKFDMKVVDGTVNAVGGIVRLFGSVFRYLQTGVASSYALALVIGVLLVLSLLIL</sequence>
<dbReference type="Pfam" id="PF01010">
    <property type="entry name" value="Proton_antipo_C"/>
    <property type="match status" value="1"/>
</dbReference>
<dbReference type="PRINTS" id="PR01435">
    <property type="entry name" value="NPOXDRDTASE5"/>
</dbReference>
<dbReference type="Gene3D" id="1.20.5.2700">
    <property type="match status" value="1"/>
</dbReference>
<dbReference type="GO" id="GO:0008137">
    <property type="term" value="F:NADH dehydrogenase (ubiquinone) activity"/>
    <property type="evidence" value="ECO:0007669"/>
    <property type="project" value="InterPro"/>
</dbReference>
<keyword evidence="4" id="KW-0874">Quinone</keyword>
<keyword evidence="10 14" id="KW-0472">Membrane</keyword>
<dbReference type="Pfam" id="PF00361">
    <property type="entry name" value="Proton_antipo_M"/>
    <property type="match status" value="1"/>
</dbReference>
<feature type="transmembrane region" description="Helical" evidence="14">
    <location>
        <begin position="6"/>
        <end position="25"/>
    </location>
</feature>
<keyword evidence="6" id="KW-0618">Plastoquinone</keyword>
<evidence type="ECO:0000256" key="13">
    <source>
        <dbReference type="RuleBase" id="RU000320"/>
    </source>
</evidence>
<feature type="transmembrane region" description="Helical" evidence="14">
    <location>
        <begin position="653"/>
        <end position="672"/>
    </location>
</feature>
<protein>
    <submittedName>
        <fullName evidence="18">NADH dehydrogenase subunit L</fullName>
    </submittedName>
</protein>
<comment type="similarity">
    <text evidence="2">Belongs to the complex I subunit 5 family.</text>
</comment>
<dbReference type="NCBIfam" id="TIGR01974">
    <property type="entry name" value="NDH_I_L"/>
    <property type="match status" value="1"/>
</dbReference>
<evidence type="ECO:0000313" key="18">
    <source>
        <dbReference type="EMBL" id="SHF40143.1"/>
    </source>
</evidence>
<evidence type="ECO:0000259" key="16">
    <source>
        <dbReference type="Pfam" id="PF00662"/>
    </source>
</evidence>
<dbReference type="Pfam" id="PF00662">
    <property type="entry name" value="Proton_antipo_N"/>
    <property type="match status" value="1"/>
</dbReference>
<evidence type="ECO:0000256" key="14">
    <source>
        <dbReference type="SAM" id="Phobius"/>
    </source>
</evidence>
<gene>
    <name evidence="18" type="ORF">SAMN05443144_10877</name>
</gene>
<evidence type="ECO:0000256" key="1">
    <source>
        <dbReference type="ARBA" id="ARBA00004127"/>
    </source>
</evidence>
<evidence type="ECO:0000256" key="9">
    <source>
        <dbReference type="ARBA" id="ARBA00023027"/>
    </source>
</evidence>
<evidence type="ECO:0000256" key="10">
    <source>
        <dbReference type="ARBA" id="ARBA00023136"/>
    </source>
</evidence>
<dbReference type="InterPro" id="IPR018393">
    <property type="entry name" value="NADHpl_OxRdtase_5_subgr"/>
</dbReference>
<dbReference type="NCBIfam" id="NF005141">
    <property type="entry name" value="PRK06590.1"/>
    <property type="match status" value="1"/>
</dbReference>
<dbReference type="PRINTS" id="PR01434">
    <property type="entry name" value="NADHDHGNASE5"/>
</dbReference>
<feature type="domain" description="NADH:ubiquinone/plastoquinone oxidoreductase chloroplast chain 5 C-terminal" evidence="17">
    <location>
        <begin position="485"/>
        <end position="572"/>
    </location>
</feature>
<feature type="transmembrane region" description="Helical" evidence="14">
    <location>
        <begin position="212"/>
        <end position="233"/>
    </location>
</feature>
<feature type="domain" description="NADH-Ubiquinone oxidoreductase (complex I) chain 5 N-terminal" evidence="16">
    <location>
        <begin position="75"/>
        <end position="125"/>
    </location>
</feature>
<dbReference type="InterPro" id="IPR001750">
    <property type="entry name" value="ND/Mrp_TM"/>
</dbReference>
<dbReference type="GO" id="GO:0048038">
    <property type="term" value="F:quinone binding"/>
    <property type="evidence" value="ECO:0007669"/>
    <property type="project" value="UniProtKB-KW"/>
</dbReference>
<dbReference type="STRING" id="1194090.SAMN05443144_10877"/>
<feature type="transmembrane region" description="Helical" evidence="14">
    <location>
        <begin position="549"/>
        <end position="567"/>
    </location>
</feature>
<keyword evidence="3 13" id="KW-0812">Transmembrane</keyword>
<dbReference type="PANTHER" id="PTHR42829">
    <property type="entry name" value="NADH-UBIQUINONE OXIDOREDUCTASE CHAIN 5"/>
    <property type="match status" value="1"/>
</dbReference>
<evidence type="ECO:0000256" key="8">
    <source>
        <dbReference type="ARBA" id="ARBA00022989"/>
    </source>
</evidence>
<feature type="transmembrane region" description="Helical" evidence="14">
    <location>
        <begin position="398"/>
        <end position="417"/>
    </location>
</feature>
<keyword evidence="8 14" id="KW-1133">Transmembrane helix</keyword>
<keyword evidence="5" id="KW-0521">NADP</keyword>
<dbReference type="GO" id="GO:0003954">
    <property type="term" value="F:NADH dehydrogenase activity"/>
    <property type="evidence" value="ECO:0007669"/>
    <property type="project" value="TreeGrafter"/>
</dbReference>
<dbReference type="GO" id="GO:0015990">
    <property type="term" value="P:electron transport coupled proton transport"/>
    <property type="evidence" value="ECO:0007669"/>
    <property type="project" value="TreeGrafter"/>
</dbReference>
<reference evidence="18 19" key="1">
    <citation type="submission" date="2016-11" db="EMBL/GenBank/DDBJ databases">
        <authorList>
            <person name="Jaros S."/>
            <person name="Januszkiewicz K."/>
            <person name="Wedrychowicz H."/>
        </authorList>
    </citation>
    <scope>NUCLEOTIDE SEQUENCE [LARGE SCALE GENOMIC DNA]</scope>
    <source>
        <strain evidence="18 19">DSM 21986</strain>
    </source>
</reference>
<keyword evidence="7" id="KW-1278">Translocase</keyword>
<keyword evidence="9" id="KW-0520">NAD</keyword>
<evidence type="ECO:0000256" key="11">
    <source>
        <dbReference type="ARBA" id="ARBA00047726"/>
    </source>
</evidence>
<evidence type="ECO:0000256" key="12">
    <source>
        <dbReference type="ARBA" id="ARBA00048026"/>
    </source>
</evidence>
<evidence type="ECO:0000259" key="17">
    <source>
        <dbReference type="Pfam" id="PF01010"/>
    </source>
</evidence>
<feature type="transmembrane region" description="Helical" evidence="14">
    <location>
        <begin position="37"/>
        <end position="59"/>
    </location>
</feature>
<feature type="domain" description="NADH:quinone oxidoreductase/Mrp antiporter transmembrane" evidence="15">
    <location>
        <begin position="141"/>
        <end position="430"/>
    </location>
</feature>
<proteinExistence type="inferred from homology"/>